<evidence type="ECO:0000313" key="2">
    <source>
        <dbReference type="EMBL" id="KAK7686337.1"/>
    </source>
</evidence>
<feature type="region of interest" description="Disordered" evidence="1">
    <location>
        <begin position="63"/>
        <end position="84"/>
    </location>
</feature>
<gene>
    <name evidence="2" type="ORF">QCA50_010561</name>
</gene>
<protein>
    <submittedName>
        <fullName evidence="2">Uncharacterized protein</fullName>
    </submittedName>
</protein>
<keyword evidence="3" id="KW-1185">Reference proteome</keyword>
<comment type="caution">
    <text evidence="2">The sequence shown here is derived from an EMBL/GenBank/DDBJ whole genome shotgun (WGS) entry which is preliminary data.</text>
</comment>
<feature type="region of interest" description="Disordered" evidence="1">
    <location>
        <begin position="149"/>
        <end position="179"/>
    </location>
</feature>
<feature type="compositionally biased region" description="Polar residues" evidence="1">
    <location>
        <begin position="70"/>
        <end position="80"/>
    </location>
</feature>
<feature type="compositionally biased region" description="Pro residues" evidence="1">
    <location>
        <begin position="165"/>
        <end position="179"/>
    </location>
</feature>
<proteinExistence type="predicted"/>
<dbReference type="EMBL" id="JASBNA010000017">
    <property type="protein sequence ID" value="KAK7686337.1"/>
    <property type="molecule type" value="Genomic_DNA"/>
</dbReference>
<name>A0AAW0G915_9APHY</name>
<evidence type="ECO:0000256" key="1">
    <source>
        <dbReference type="SAM" id="MobiDB-lite"/>
    </source>
</evidence>
<reference evidence="2 3" key="1">
    <citation type="submission" date="2022-09" db="EMBL/GenBank/DDBJ databases">
        <authorList>
            <person name="Palmer J.M."/>
        </authorList>
    </citation>
    <scope>NUCLEOTIDE SEQUENCE [LARGE SCALE GENOMIC DNA]</scope>
    <source>
        <strain evidence="2 3">DSM 7382</strain>
    </source>
</reference>
<sequence>MLQFDTHPYLPYNSIMSSTISKRIGLVFVVLVAAATVHGYKPFRSSYDPTIEASPFEATVADPSPGATPIPTNSLYTPSPTLEDPAYDEYEEYYETVSRVENLDIDRRQGDEVVLEDEQTVGATYPGYPPMEGFPGYTSSGTNSALAAATCTPDFPSDPSQATPLDPPAPIPLPTPEEM</sequence>
<dbReference type="AlphaFoldDB" id="A0AAW0G915"/>
<evidence type="ECO:0000313" key="3">
    <source>
        <dbReference type="Proteomes" id="UP001385951"/>
    </source>
</evidence>
<organism evidence="2 3">
    <name type="scientific">Cerrena zonata</name>
    <dbReference type="NCBI Taxonomy" id="2478898"/>
    <lineage>
        <taxon>Eukaryota</taxon>
        <taxon>Fungi</taxon>
        <taxon>Dikarya</taxon>
        <taxon>Basidiomycota</taxon>
        <taxon>Agaricomycotina</taxon>
        <taxon>Agaricomycetes</taxon>
        <taxon>Polyporales</taxon>
        <taxon>Cerrenaceae</taxon>
        <taxon>Cerrena</taxon>
    </lineage>
</organism>
<accession>A0AAW0G915</accession>
<dbReference type="Proteomes" id="UP001385951">
    <property type="component" value="Unassembled WGS sequence"/>
</dbReference>